<evidence type="ECO:0008006" key="6">
    <source>
        <dbReference type="Google" id="ProtNLM"/>
    </source>
</evidence>
<dbReference type="Proteomes" id="UP001230268">
    <property type="component" value="Unassembled WGS sequence"/>
</dbReference>
<reference evidence="4" key="1">
    <citation type="submission" date="2023-08" db="EMBL/GenBank/DDBJ databases">
        <title>Draft sequence of the Babesia gibsoni genome.</title>
        <authorList>
            <person name="Yamagishi J.Y."/>
            <person name="Xuan X.X."/>
        </authorList>
    </citation>
    <scope>NUCLEOTIDE SEQUENCE</scope>
    <source>
        <strain evidence="4">Azabu</strain>
    </source>
</reference>
<organism evidence="4 5">
    <name type="scientific">Babesia gibsoni</name>
    <dbReference type="NCBI Taxonomy" id="33632"/>
    <lineage>
        <taxon>Eukaryota</taxon>
        <taxon>Sar</taxon>
        <taxon>Alveolata</taxon>
        <taxon>Apicomplexa</taxon>
        <taxon>Aconoidasida</taxon>
        <taxon>Piroplasmida</taxon>
        <taxon>Babesiidae</taxon>
        <taxon>Babesia</taxon>
    </lineage>
</organism>
<proteinExistence type="inferred from homology"/>
<dbReference type="Gene3D" id="3.30.1120.90">
    <property type="entry name" value="Nucleosome assembly protein"/>
    <property type="match status" value="1"/>
</dbReference>
<protein>
    <recommendedName>
        <fullName evidence="6">Nucleosome assembly protein</fullName>
    </recommendedName>
</protein>
<dbReference type="GO" id="GO:0006334">
    <property type="term" value="P:nucleosome assembly"/>
    <property type="evidence" value="ECO:0007669"/>
    <property type="project" value="InterPro"/>
</dbReference>
<evidence type="ECO:0000256" key="2">
    <source>
        <dbReference type="RuleBase" id="RU003876"/>
    </source>
</evidence>
<keyword evidence="3" id="KW-0175">Coiled coil</keyword>
<dbReference type="InterPro" id="IPR002164">
    <property type="entry name" value="NAP_family"/>
</dbReference>
<evidence type="ECO:0000313" key="4">
    <source>
        <dbReference type="EMBL" id="KAK1442794.1"/>
    </source>
</evidence>
<sequence>MKCVKEQVITALEEIQELEKATVQEYNEALRNLVEDMRMKLSALADKRVEVLTNSNSLLSSPRITVTDVTSEFKEMSLKQMTGVSKPVDERYQQHGTTSWPRFWLHALMGCHITRNRISSVDKQLLSYLRDMRCHEGTFDEHGEAFEVVLIFAENPFFSNTTLKRDFKIVNNEVESEVTQIQWKENAVDLVDDILFQESSDFDEDGGVISSNSSGSFFDFFQPFEDVYFDVKMARAIKERILLNPLKYVLRYEESKSRDIKEIDSDPEDEEEANKNAVGGRYPFSWLFSMLINRGYT</sequence>
<name>A0AAD8LL40_BABGI</name>
<keyword evidence="5" id="KW-1185">Reference proteome</keyword>
<dbReference type="GO" id="GO:0005634">
    <property type="term" value="C:nucleus"/>
    <property type="evidence" value="ECO:0007669"/>
    <property type="project" value="InterPro"/>
</dbReference>
<evidence type="ECO:0000256" key="1">
    <source>
        <dbReference type="ARBA" id="ARBA00009947"/>
    </source>
</evidence>
<evidence type="ECO:0000256" key="3">
    <source>
        <dbReference type="SAM" id="Coils"/>
    </source>
</evidence>
<dbReference type="PANTHER" id="PTHR11875">
    <property type="entry name" value="TESTIS-SPECIFIC Y-ENCODED PROTEIN"/>
    <property type="match status" value="1"/>
</dbReference>
<dbReference type="Pfam" id="PF00956">
    <property type="entry name" value="NAP"/>
    <property type="match status" value="1"/>
</dbReference>
<gene>
    <name evidence="4" type="ORF">BgAZ_303120</name>
</gene>
<feature type="coiled-coil region" evidence="3">
    <location>
        <begin position="1"/>
        <end position="47"/>
    </location>
</feature>
<dbReference type="EMBL" id="JAVEPI010000003">
    <property type="protein sequence ID" value="KAK1442794.1"/>
    <property type="molecule type" value="Genomic_DNA"/>
</dbReference>
<accession>A0AAD8LL40</accession>
<dbReference type="InterPro" id="IPR037231">
    <property type="entry name" value="NAP-like_sf"/>
</dbReference>
<dbReference type="SUPFAM" id="SSF143113">
    <property type="entry name" value="NAP-like"/>
    <property type="match status" value="1"/>
</dbReference>
<evidence type="ECO:0000313" key="5">
    <source>
        <dbReference type="Proteomes" id="UP001230268"/>
    </source>
</evidence>
<comment type="caution">
    <text evidence="4">The sequence shown here is derived from an EMBL/GenBank/DDBJ whole genome shotgun (WGS) entry which is preliminary data.</text>
</comment>
<comment type="similarity">
    <text evidence="1 2">Belongs to the nucleosome assembly protein (NAP) family.</text>
</comment>
<dbReference type="AlphaFoldDB" id="A0AAD8LL40"/>